<proteinExistence type="predicted"/>
<evidence type="ECO:0000313" key="2">
    <source>
        <dbReference type="EMBL" id="UZE94711.1"/>
    </source>
</evidence>
<feature type="domain" description="PilZ" evidence="1">
    <location>
        <begin position="11"/>
        <end position="101"/>
    </location>
</feature>
<dbReference type="RefSeq" id="WP_265046204.1">
    <property type="nucleotide sequence ID" value="NZ_CP100390.1"/>
</dbReference>
<dbReference type="InterPro" id="IPR009875">
    <property type="entry name" value="PilZ_domain"/>
</dbReference>
<name>A0ABY6MY01_9ALTE</name>
<dbReference type="Proteomes" id="UP001163739">
    <property type="component" value="Chromosome"/>
</dbReference>
<organism evidence="2 3">
    <name type="scientific">Alkalimarinus alittae</name>
    <dbReference type="NCBI Taxonomy" id="2961619"/>
    <lineage>
        <taxon>Bacteria</taxon>
        <taxon>Pseudomonadati</taxon>
        <taxon>Pseudomonadota</taxon>
        <taxon>Gammaproteobacteria</taxon>
        <taxon>Alteromonadales</taxon>
        <taxon>Alteromonadaceae</taxon>
        <taxon>Alkalimarinus</taxon>
    </lineage>
</organism>
<dbReference type="Pfam" id="PF07238">
    <property type="entry name" value="PilZ"/>
    <property type="match status" value="1"/>
</dbReference>
<evidence type="ECO:0000313" key="3">
    <source>
        <dbReference type="Proteomes" id="UP001163739"/>
    </source>
</evidence>
<protein>
    <submittedName>
        <fullName evidence="2">PilZ domain-containing protein</fullName>
    </submittedName>
</protein>
<dbReference type="SUPFAM" id="SSF141371">
    <property type="entry name" value="PilZ domain-like"/>
    <property type="match status" value="1"/>
</dbReference>
<sequence>MINSTIRDYSEKRDFIRMKVDTTIRLTFDDSEKTMTAVCKDLSGTGMLIETSDALAENSEFHTSLPSSNPAFPAFETKVKVIRCAESEDGRFLIGTEILNMP</sequence>
<dbReference type="EMBL" id="CP100390">
    <property type="protein sequence ID" value="UZE94711.1"/>
    <property type="molecule type" value="Genomic_DNA"/>
</dbReference>
<dbReference type="Gene3D" id="2.40.10.220">
    <property type="entry name" value="predicted glycosyltransferase like domains"/>
    <property type="match status" value="1"/>
</dbReference>
<keyword evidence="3" id="KW-1185">Reference proteome</keyword>
<gene>
    <name evidence="2" type="ORF">NKI27_11525</name>
</gene>
<evidence type="ECO:0000259" key="1">
    <source>
        <dbReference type="Pfam" id="PF07238"/>
    </source>
</evidence>
<reference evidence="2" key="1">
    <citation type="submission" date="2022-06" db="EMBL/GenBank/DDBJ databases">
        <title>Alkalimarinus sp. nov., isolated from gut of a Alitta virens.</title>
        <authorList>
            <person name="Yang A.I."/>
            <person name="Shin N.-R."/>
        </authorList>
    </citation>
    <scope>NUCLEOTIDE SEQUENCE</scope>
    <source>
        <strain evidence="2">A2M4</strain>
    </source>
</reference>
<accession>A0ABY6MY01</accession>